<reference evidence="1 2" key="1">
    <citation type="journal article" date="2017" name="ISME J.">
        <title>Potential for microbial H2 and metal transformations associated with novel bacteria and archaea in deep terrestrial subsurface sediments.</title>
        <authorList>
            <person name="Hernsdorf A.W."/>
            <person name="Amano Y."/>
            <person name="Miyakawa K."/>
            <person name="Ise K."/>
            <person name="Suzuki Y."/>
            <person name="Anantharaman K."/>
            <person name="Probst A."/>
            <person name="Burstein D."/>
            <person name="Thomas B.C."/>
            <person name="Banfield J.F."/>
        </authorList>
    </citation>
    <scope>NUCLEOTIDE SEQUENCE [LARGE SCALE GENOMIC DNA]</scope>
    <source>
        <strain evidence="1">HGW-Falkowbacteria-1</strain>
    </source>
</reference>
<proteinExistence type="predicted"/>
<dbReference type="AlphaFoldDB" id="A0A2N2EA51"/>
<sequence>MIINYFGHSCFKIEEKINGENVSLITDPFDSSVGLKVPNVEADIVSVSHSHPDHANVSALRGKPFVVDCAGEYDIKGVIIEGIKSYHDEKKGTERGENIIFRFDIEGISLAHLGDLGDALDNKQLEKIGGIDILFIPVGGRYTLDAKKAVEAISQIEPRIVIPMHYKTEGSKIDIDGIDKFIKEIGIAPNFEEKLKISKRDLPSEDMKLIIFNNIK</sequence>
<protein>
    <submittedName>
        <fullName evidence="1">MBL fold metallo-hydrolase</fullName>
    </submittedName>
</protein>
<dbReference type="Pfam" id="PF13483">
    <property type="entry name" value="Lactamase_B_3"/>
    <property type="match status" value="1"/>
</dbReference>
<gene>
    <name evidence="1" type="ORF">CVU82_03105</name>
</gene>
<comment type="caution">
    <text evidence="1">The sequence shown here is derived from an EMBL/GenBank/DDBJ whole genome shotgun (WGS) entry which is preliminary data.</text>
</comment>
<dbReference type="GO" id="GO:0016787">
    <property type="term" value="F:hydrolase activity"/>
    <property type="evidence" value="ECO:0007669"/>
    <property type="project" value="UniProtKB-KW"/>
</dbReference>
<evidence type="ECO:0000313" key="1">
    <source>
        <dbReference type="EMBL" id="PKM91558.1"/>
    </source>
</evidence>
<keyword evidence="1" id="KW-0378">Hydrolase</keyword>
<organism evidence="1 2">
    <name type="scientific">Candidatus Falkowbacteria bacterium HGW-Falkowbacteria-1</name>
    <dbReference type="NCBI Taxonomy" id="2013768"/>
    <lineage>
        <taxon>Bacteria</taxon>
        <taxon>Candidatus Falkowiibacteriota</taxon>
    </lineage>
</organism>
<dbReference type="InterPro" id="IPR036866">
    <property type="entry name" value="RibonucZ/Hydroxyglut_hydro"/>
</dbReference>
<name>A0A2N2EA51_9BACT</name>
<dbReference type="PANTHER" id="PTHR42967:SF1">
    <property type="entry name" value="MBL FOLD METALLO-HYDROLASE"/>
    <property type="match status" value="1"/>
</dbReference>
<evidence type="ECO:0000313" key="2">
    <source>
        <dbReference type="Proteomes" id="UP000233517"/>
    </source>
</evidence>
<dbReference type="PANTHER" id="PTHR42967">
    <property type="entry name" value="METAL DEPENDENT HYDROLASE"/>
    <property type="match status" value="1"/>
</dbReference>
<accession>A0A2N2EA51</accession>
<dbReference type="SUPFAM" id="SSF56281">
    <property type="entry name" value="Metallo-hydrolase/oxidoreductase"/>
    <property type="match status" value="1"/>
</dbReference>
<dbReference type="Gene3D" id="3.60.15.10">
    <property type="entry name" value="Ribonuclease Z/Hydroxyacylglutathione hydrolase-like"/>
    <property type="match status" value="1"/>
</dbReference>
<dbReference type="Proteomes" id="UP000233517">
    <property type="component" value="Unassembled WGS sequence"/>
</dbReference>
<dbReference type="EMBL" id="PHAI01000002">
    <property type="protein sequence ID" value="PKM91558.1"/>
    <property type="molecule type" value="Genomic_DNA"/>
</dbReference>